<dbReference type="KEGG" id="dma:DMR_17530"/>
<dbReference type="Proteomes" id="UP000009071">
    <property type="component" value="Chromosome"/>
</dbReference>
<dbReference type="InterPro" id="IPR050740">
    <property type="entry name" value="Aldehyde_DH_Superfamily"/>
</dbReference>
<name>C4XQ79_SOLM1</name>
<evidence type="ECO:0000256" key="2">
    <source>
        <dbReference type="ARBA" id="ARBA00023002"/>
    </source>
</evidence>
<dbReference type="Gene3D" id="3.40.605.10">
    <property type="entry name" value="Aldehyde Dehydrogenase, Chain A, domain 1"/>
    <property type="match status" value="1"/>
</dbReference>
<dbReference type="HOGENOM" id="CLU_005391_5_3_7"/>
<protein>
    <submittedName>
        <fullName evidence="6">Succinate-semialdehyde dehydrogenase [NADP+]</fullName>
    </submittedName>
</protein>
<evidence type="ECO:0000256" key="1">
    <source>
        <dbReference type="ARBA" id="ARBA00009986"/>
    </source>
</evidence>
<dbReference type="InterPro" id="IPR016163">
    <property type="entry name" value="Ald_DH_C"/>
</dbReference>
<feature type="domain" description="Aldehyde dehydrogenase" evidence="5">
    <location>
        <begin position="20"/>
        <end position="477"/>
    </location>
</feature>
<gene>
    <name evidence="6" type="primary">gabD</name>
    <name evidence="6" type="ordered locus">DMR_17530</name>
</gene>
<dbReference type="SUPFAM" id="SSF53720">
    <property type="entry name" value="ALDH-like"/>
    <property type="match status" value="1"/>
</dbReference>
<keyword evidence="7" id="KW-1185">Reference proteome</keyword>
<dbReference type="AlphaFoldDB" id="C4XQ79"/>
<dbReference type="FunFam" id="3.40.605.10:FF:000005">
    <property type="entry name" value="Succinate-semialdehyde dehydrogenase I"/>
    <property type="match status" value="1"/>
</dbReference>
<dbReference type="InterPro" id="IPR016160">
    <property type="entry name" value="Ald_DH_CS_CYS"/>
</dbReference>
<dbReference type="FunFam" id="3.40.309.10:FF:000004">
    <property type="entry name" value="Succinate-semialdehyde dehydrogenase I"/>
    <property type="match status" value="1"/>
</dbReference>
<dbReference type="GO" id="GO:0005829">
    <property type="term" value="C:cytosol"/>
    <property type="evidence" value="ECO:0007669"/>
    <property type="project" value="TreeGrafter"/>
</dbReference>
<dbReference type="NCBIfam" id="TIGR01780">
    <property type="entry name" value="SSADH"/>
    <property type="match status" value="1"/>
</dbReference>
<dbReference type="InterPro" id="IPR029510">
    <property type="entry name" value="Ald_DH_CS_GLU"/>
</dbReference>
<dbReference type="InterPro" id="IPR015590">
    <property type="entry name" value="Aldehyde_DH_dom"/>
</dbReference>
<proteinExistence type="inferred from homology"/>
<comment type="similarity">
    <text evidence="1 4">Belongs to the aldehyde dehydrogenase family.</text>
</comment>
<dbReference type="STRING" id="573370.DMR_17530"/>
<evidence type="ECO:0000256" key="4">
    <source>
        <dbReference type="RuleBase" id="RU003345"/>
    </source>
</evidence>
<dbReference type="InterPro" id="IPR010102">
    <property type="entry name" value="Succ_semiAld_DH"/>
</dbReference>
<dbReference type="Gene3D" id="3.40.309.10">
    <property type="entry name" value="Aldehyde Dehydrogenase, Chain A, domain 2"/>
    <property type="match status" value="1"/>
</dbReference>
<dbReference type="GO" id="GO:0009450">
    <property type="term" value="P:gamma-aminobutyric acid catabolic process"/>
    <property type="evidence" value="ECO:0007669"/>
    <property type="project" value="InterPro"/>
</dbReference>
<evidence type="ECO:0000313" key="6">
    <source>
        <dbReference type="EMBL" id="BAH75244.1"/>
    </source>
</evidence>
<keyword evidence="2 4" id="KW-0560">Oxidoreductase</keyword>
<evidence type="ECO:0000256" key="3">
    <source>
        <dbReference type="PROSITE-ProRule" id="PRU10007"/>
    </source>
</evidence>
<dbReference type="eggNOG" id="COG1012">
    <property type="taxonomic scope" value="Bacteria"/>
</dbReference>
<evidence type="ECO:0000313" key="7">
    <source>
        <dbReference type="Proteomes" id="UP000009071"/>
    </source>
</evidence>
<dbReference type="EMBL" id="AP010904">
    <property type="protein sequence ID" value="BAH75244.1"/>
    <property type="molecule type" value="Genomic_DNA"/>
</dbReference>
<dbReference type="PROSITE" id="PS00070">
    <property type="entry name" value="ALDEHYDE_DEHYDR_CYS"/>
    <property type="match status" value="1"/>
</dbReference>
<feature type="active site" evidence="3">
    <location>
        <position position="256"/>
    </location>
</feature>
<reference evidence="6 7" key="1">
    <citation type="journal article" date="2009" name="Genome Res.">
        <title>Whole genome sequence of Desulfovibrio magneticus strain RS-1 revealed common gene clusters in magnetotactic bacteria.</title>
        <authorList>
            <person name="Nakazawa H."/>
            <person name="Arakaki A."/>
            <person name="Narita-Yamada S."/>
            <person name="Yashiro I."/>
            <person name="Jinno K."/>
            <person name="Aoki N."/>
            <person name="Tsuruyama A."/>
            <person name="Okamura Y."/>
            <person name="Tanikawa S."/>
            <person name="Fujita N."/>
            <person name="Takeyama H."/>
            <person name="Matsunaga T."/>
        </authorList>
    </citation>
    <scope>NUCLEOTIDE SEQUENCE [LARGE SCALE GENOMIC DNA]</scope>
    <source>
        <strain evidence="7">ATCC 700980 / DSM 13731 / RS-1</strain>
    </source>
</reference>
<dbReference type="PANTHER" id="PTHR43353">
    <property type="entry name" value="SUCCINATE-SEMIALDEHYDE DEHYDROGENASE, MITOCHONDRIAL"/>
    <property type="match status" value="1"/>
</dbReference>
<evidence type="ECO:0000259" key="5">
    <source>
        <dbReference type="Pfam" id="PF00171"/>
    </source>
</evidence>
<sequence length="485" mass="51159">MTMLHDMRLFREACLINGQWTAADNGETVAVDNPATGEIFGHVPRCGREETRRAIEAAHAAWPALRAMTALERADMLLRWHDLILANKDDLAKLMTLEQGKSLAESAGEIGYGASYIRWFAEEARRAYGDIVPANARGRMILVTREPVGVCGVVTPWNFPMAMIGRKVGPALAMGCPTVVKPASQTPFSALALGELAIRAGIPAGVVNIVTGNARAIGAELTENPTVRKVSFTGSTEVGKALMAQCAGTVKKVSMELGGNAPFIVFDDADIDAAVAGAMASKYRNSGQTCICANRFLVQAGIHDAFVKRLVEAVAGLSVGNGLDQGVNQGPLIDGKAVARMHAQVADAVGKGGRLALGGKAHALGGNFFEPTVIAHATPAMAFAREEIFGPLAPVFPFETEAEAIAMANDTEYGLAAYLYTRDIGRAMRVSGALEYGMVGVNESLISCTEAPFGGVKESGVGREGSRYGMDEYSVMKYTCLGGLA</sequence>
<dbReference type="Pfam" id="PF00171">
    <property type="entry name" value="Aldedh"/>
    <property type="match status" value="1"/>
</dbReference>
<dbReference type="PROSITE" id="PS00687">
    <property type="entry name" value="ALDEHYDE_DEHYDR_GLU"/>
    <property type="match status" value="1"/>
</dbReference>
<dbReference type="InterPro" id="IPR016161">
    <property type="entry name" value="Ald_DH/histidinol_DH"/>
</dbReference>
<dbReference type="CDD" id="cd07103">
    <property type="entry name" value="ALDH_F5_SSADH_GabD"/>
    <property type="match status" value="1"/>
</dbReference>
<dbReference type="InterPro" id="IPR016162">
    <property type="entry name" value="Ald_DH_N"/>
</dbReference>
<dbReference type="PANTHER" id="PTHR43353:SF5">
    <property type="entry name" value="SUCCINATE-SEMIALDEHYDE DEHYDROGENASE, MITOCHONDRIAL"/>
    <property type="match status" value="1"/>
</dbReference>
<organism evidence="6 7">
    <name type="scientific">Solidesulfovibrio magneticus (strain ATCC 700980 / DSM 13731 / RS-1)</name>
    <name type="common">Desulfovibrio magneticus</name>
    <dbReference type="NCBI Taxonomy" id="573370"/>
    <lineage>
        <taxon>Bacteria</taxon>
        <taxon>Pseudomonadati</taxon>
        <taxon>Thermodesulfobacteriota</taxon>
        <taxon>Desulfovibrionia</taxon>
        <taxon>Desulfovibrionales</taxon>
        <taxon>Desulfovibrionaceae</taxon>
        <taxon>Solidesulfovibrio</taxon>
    </lineage>
</organism>
<accession>C4XQ79</accession>
<dbReference type="GO" id="GO:0004777">
    <property type="term" value="F:succinate-semialdehyde dehydrogenase (NAD+) activity"/>
    <property type="evidence" value="ECO:0007669"/>
    <property type="project" value="TreeGrafter"/>
</dbReference>